<accession>A0ABY5M7A5</accession>
<evidence type="ECO:0008006" key="3">
    <source>
        <dbReference type="Google" id="ProtNLM"/>
    </source>
</evidence>
<keyword evidence="2" id="KW-1185">Reference proteome</keyword>
<sequence>MTDQLTIVDLDADNLAWGEHQIAGAERPARIVMLRADSERGTRTVMVRFPDGWTRDAVGHQPAAEEMVVLGGALSISGLTCAPGQVLVVEPKATRAATSTADGTRAVVWFSGAGGGWADGEAADAGSAELLTADRTLTRGARDGLVGTLTAREDAAGAVFDTDVEVLWPEARRWAFVPAGGAAPDIAGLAIIHTF</sequence>
<dbReference type="InterPro" id="IPR014710">
    <property type="entry name" value="RmlC-like_jellyroll"/>
</dbReference>
<proteinExistence type="predicted"/>
<dbReference type="InterPro" id="IPR011051">
    <property type="entry name" value="RmlC_Cupin_sf"/>
</dbReference>
<name>A0ABY5M7A5_9ACTN</name>
<dbReference type="SUPFAM" id="SSF51182">
    <property type="entry name" value="RmlC-like cupins"/>
    <property type="match status" value="1"/>
</dbReference>
<organism evidence="1 2">
    <name type="scientific">Aeromicrobium wangtongii</name>
    <dbReference type="NCBI Taxonomy" id="2969247"/>
    <lineage>
        <taxon>Bacteria</taxon>
        <taxon>Bacillati</taxon>
        <taxon>Actinomycetota</taxon>
        <taxon>Actinomycetes</taxon>
        <taxon>Propionibacteriales</taxon>
        <taxon>Nocardioidaceae</taxon>
        <taxon>Aeromicrobium</taxon>
    </lineage>
</organism>
<evidence type="ECO:0000313" key="2">
    <source>
        <dbReference type="Proteomes" id="UP001316184"/>
    </source>
</evidence>
<dbReference type="Gene3D" id="2.60.120.10">
    <property type="entry name" value="Jelly Rolls"/>
    <property type="match status" value="1"/>
</dbReference>
<dbReference type="Proteomes" id="UP001316184">
    <property type="component" value="Chromosome"/>
</dbReference>
<reference evidence="1 2" key="1">
    <citation type="submission" date="2022-08" db="EMBL/GenBank/DDBJ databases">
        <title>novel species in genus Aeromicrobium.</title>
        <authorList>
            <person name="Ye L."/>
        </authorList>
    </citation>
    <scope>NUCLEOTIDE SEQUENCE [LARGE SCALE GENOMIC DNA]</scope>
    <source>
        <strain evidence="2">zg-Y1379</strain>
    </source>
</reference>
<gene>
    <name evidence="1" type="ORF">NQV15_12415</name>
</gene>
<dbReference type="RefSeq" id="WP_232400192.1">
    <property type="nucleotide sequence ID" value="NZ_CP102173.1"/>
</dbReference>
<dbReference type="EMBL" id="CP102173">
    <property type="protein sequence ID" value="UUP12657.1"/>
    <property type="molecule type" value="Genomic_DNA"/>
</dbReference>
<evidence type="ECO:0000313" key="1">
    <source>
        <dbReference type="EMBL" id="UUP12657.1"/>
    </source>
</evidence>
<protein>
    <recommendedName>
        <fullName evidence="3">Cupin domain-containing protein</fullName>
    </recommendedName>
</protein>